<organism evidence="1 2">
    <name type="scientific">Funneliformis mosseae</name>
    <name type="common">Endomycorrhizal fungus</name>
    <name type="synonym">Glomus mosseae</name>
    <dbReference type="NCBI Taxonomy" id="27381"/>
    <lineage>
        <taxon>Eukaryota</taxon>
        <taxon>Fungi</taxon>
        <taxon>Fungi incertae sedis</taxon>
        <taxon>Mucoromycota</taxon>
        <taxon>Glomeromycotina</taxon>
        <taxon>Glomeromycetes</taxon>
        <taxon>Glomerales</taxon>
        <taxon>Glomeraceae</taxon>
        <taxon>Funneliformis</taxon>
    </lineage>
</organism>
<dbReference type="Proteomes" id="UP000789375">
    <property type="component" value="Unassembled WGS sequence"/>
</dbReference>
<gene>
    <name evidence="1" type="ORF">FMOSSE_LOCUS10405</name>
</gene>
<proteinExistence type="predicted"/>
<evidence type="ECO:0000313" key="2">
    <source>
        <dbReference type="Proteomes" id="UP000789375"/>
    </source>
</evidence>
<keyword evidence="2" id="KW-1185">Reference proteome</keyword>
<reference evidence="1" key="1">
    <citation type="submission" date="2021-06" db="EMBL/GenBank/DDBJ databases">
        <authorList>
            <person name="Kallberg Y."/>
            <person name="Tangrot J."/>
            <person name="Rosling A."/>
        </authorList>
    </citation>
    <scope>NUCLEOTIDE SEQUENCE</scope>
    <source>
        <strain evidence="1">87-6 pot B 2015</strain>
    </source>
</reference>
<protein>
    <submittedName>
        <fullName evidence="1">11875_t:CDS:1</fullName>
    </submittedName>
</protein>
<sequence>LRKLSYIEDKILKFEKDAKDWVRTFCQPTIGQMNSAATILELYRKKD</sequence>
<dbReference type="AlphaFoldDB" id="A0A9N9DB96"/>
<name>A0A9N9DB96_FUNMO</name>
<feature type="non-terminal residue" evidence="1">
    <location>
        <position position="47"/>
    </location>
</feature>
<accession>A0A9N9DB96</accession>
<comment type="caution">
    <text evidence="1">The sequence shown here is derived from an EMBL/GenBank/DDBJ whole genome shotgun (WGS) entry which is preliminary data.</text>
</comment>
<evidence type="ECO:0000313" key="1">
    <source>
        <dbReference type="EMBL" id="CAG8629378.1"/>
    </source>
</evidence>
<dbReference type="EMBL" id="CAJVPP010003440">
    <property type="protein sequence ID" value="CAG8629378.1"/>
    <property type="molecule type" value="Genomic_DNA"/>
</dbReference>